<feature type="region of interest" description="Disordered" evidence="6">
    <location>
        <begin position="273"/>
        <end position="297"/>
    </location>
</feature>
<protein>
    <submittedName>
        <fullName evidence="8">Protein TonB</fullName>
    </submittedName>
</protein>
<evidence type="ECO:0000256" key="5">
    <source>
        <dbReference type="SAM" id="Coils"/>
    </source>
</evidence>
<dbReference type="OrthoDB" id="9803361at2"/>
<evidence type="ECO:0000313" key="8">
    <source>
        <dbReference type="EMBL" id="SMC57167.1"/>
    </source>
</evidence>
<accession>A0A1W2A922</accession>
<dbReference type="AlphaFoldDB" id="A0A1W2A922"/>
<dbReference type="GO" id="GO:0016020">
    <property type="term" value="C:membrane"/>
    <property type="evidence" value="ECO:0007669"/>
    <property type="project" value="UniProtKB-SubCell"/>
</dbReference>
<dbReference type="Pfam" id="PF13103">
    <property type="entry name" value="TonB_2"/>
    <property type="match status" value="1"/>
</dbReference>
<dbReference type="NCBIfam" id="TIGR01352">
    <property type="entry name" value="tonB_Cterm"/>
    <property type="match status" value="1"/>
</dbReference>
<sequence>MTTKGFLVYWFKRSIVIAVCISILIHVTFLVWQKAIHEPEEVRLKTPLAVVLVNSQSKLAPLKPKKLAQNDLNGGGQSEMDRNATTLAAIQPGMAKELENLQKEQNRLIAALKNQEASSQKNRLGKGAEELEKLERLEAELAKRLQEEASRPRKAILTSTSAKAVIYAQYYDAMRKKVESYGTTYFPRNSNGPLYGSLIVLISVDKNGKILSKPKIEKSSGNVELDQQAIAIVNACAPFGKFSPAMMAKLDVIDWIATFDFVQGVGQNQGKSQLELGSVKPASKSERETSRANKKNK</sequence>
<comment type="subcellular location">
    <subcellularLocation>
        <location evidence="1">Membrane</location>
        <topology evidence="1">Single-pass membrane protein</topology>
    </subcellularLocation>
</comment>
<evidence type="ECO:0000313" key="9">
    <source>
        <dbReference type="Proteomes" id="UP000192708"/>
    </source>
</evidence>
<proteinExistence type="predicted"/>
<evidence type="ECO:0000256" key="1">
    <source>
        <dbReference type="ARBA" id="ARBA00004167"/>
    </source>
</evidence>
<feature type="coiled-coil region" evidence="5">
    <location>
        <begin position="94"/>
        <end position="151"/>
    </location>
</feature>
<keyword evidence="2 7" id="KW-0812">Transmembrane</keyword>
<evidence type="ECO:0000256" key="7">
    <source>
        <dbReference type="SAM" id="Phobius"/>
    </source>
</evidence>
<keyword evidence="5" id="KW-0175">Coiled coil</keyword>
<evidence type="ECO:0000256" key="3">
    <source>
        <dbReference type="ARBA" id="ARBA00022989"/>
    </source>
</evidence>
<dbReference type="SUPFAM" id="SSF74653">
    <property type="entry name" value="TolA/TonB C-terminal domain"/>
    <property type="match status" value="1"/>
</dbReference>
<keyword evidence="9" id="KW-1185">Reference proteome</keyword>
<dbReference type="InterPro" id="IPR006260">
    <property type="entry name" value="TonB/TolA_C"/>
</dbReference>
<dbReference type="Proteomes" id="UP000192708">
    <property type="component" value="Unassembled WGS sequence"/>
</dbReference>
<dbReference type="EMBL" id="FWXJ01000008">
    <property type="protein sequence ID" value="SMC57167.1"/>
    <property type="molecule type" value="Genomic_DNA"/>
</dbReference>
<dbReference type="Gene3D" id="3.30.1150.10">
    <property type="match status" value="1"/>
</dbReference>
<gene>
    <name evidence="8" type="ORF">SAMN06296008_10839</name>
</gene>
<dbReference type="STRING" id="1938817.SAMN06296008_10839"/>
<evidence type="ECO:0000256" key="6">
    <source>
        <dbReference type="SAM" id="MobiDB-lite"/>
    </source>
</evidence>
<keyword evidence="3 7" id="KW-1133">Transmembrane helix</keyword>
<evidence type="ECO:0000256" key="4">
    <source>
        <dbReference type="ARBA" id="ARBA00023136"/>
    </source>
</evidence>
<feature type="transmembrane region" description="Helical" evidence="7">
    <location>
        <begin position="15"/>
        <end position="32"/>
    </location>
</feature>
<name>A0A1W2A922_9BURK</name>
<organism evidence="8 9">
    <name type="scientific">Polynucleobacter kasalickyi</name>
    <dbReference type="NCBI Taxonomy" id="1938817"/>
    <lineage>
        <taxon>Bacteria</taxon>
        <taxon>Pseudomonadati</taxon>
        <taxon>Pseudomonadota</taxon>
        <taxon>Betaproteobacteria</taxon>
        <taxon>Burkholderiales</taxon>
        <taxon>Burkholderiaceae</taxon>
        <taxon>Polynucleobacter</taxon>
    </lineage>
</organism>
<reference evidence="8 9" key="1">
    <citation type="submission" date="2017-04" db="EMBL/GenBank/DDBJ databases">
        <authorList>
            <person name="Afonso C.L."/>
            <person name="Miller P.J."/>
            <person name="Scott M.A."/>
            <person name="Spackman E."/>
            <person name="Goraichik I."/>
            <person name="Dimitrov K.M."/>
            <person name="Suarez D.L."/>
            <person name="Swayne D.E."/>
        </authorList>
    </citation>
    <scope>NUCLEOTIDE SEQUENCE [LARGE SCALE GENOMIC DNA]</scope>
    <source>
        <strain evidence="8 9">VK13</strain>
    </source>
</reference>
<evidence type="ECO:0000256" key="2">
    <source>
        <dbReference type="ARBA" id="ARBA00022692"/>
    </source>
</evidence>
<keyword evidence="4 7" id="KW-0472">Membrane</keyword>
<dbReference type="RefSeq" id="WP_084283692.1">
    <property type="nucleotide sequence ID" value="NZ_FWXJ01000008.1"/>
</dbReference>